<sequence length="76" mass="8915">MTDGGWNVCHDKPYRPPVPCLVYSFGINNDFSFDDFIVKTYGCDVHSFDPRCWSVSWFNDHNFGWELLKSRSVTLF</sequence>
<dbReference type="Proteomes" id="UP000596742">
    <property type="component" value="Unassembled WGS sequence"/>
</dbReference>
<protein>
    <recommendedName>
        <fullName evidence="1">Methyltransferase domain-containing protein</fullName>
    </recommendedName>
</protein>
<dbReference type="OrthoDB" id="10006218at2759"/>
<dbReference type="PANTHER" id="PTHR32026:SF10">
    <property type="entry name" value="METHYLTRANSFERASE-LIKE PROTEIN 24-RELATED"/>
    <property type="match status" value="1"/>
</dbReference>
<dbReference type="InterPro" id="IPR025714">
    <property type="entry name" value="Methyltranfer_dom"/>
</dbReference>
<comment type="caution">
    <text evidence="2">The sequence shown here is derived from an EMBL/GenBank/DDBJ whole genome shotgun (WGS) entry which is preliminary data.</text>
</comment>
<dbReference type="EMBL" id="UYJE01003303">
    <property type="protein sequence ID" value="VDI18203.1"/>
    <property type="molecule type" value="Genomic_DNA"/>
</dbReference>
<dbReference type="AlphaFoldDB" id="A0A8B6DCG0"/>
<evidence type="ECO:0000313" key="3">
    <source>
        <dbReference type="Proteomes" id="UP000596742"/>
    </source>
</evidence>
<proteinExistence type="predicted"/>
<name>A0A8B6DCG0_MYTGA</name>
<keyword evidence="3" id="KW-1185">Reference proteome</keyword>
<dbReference type="PANTHER" id="PTHR32026">
    <property type="entry name" value="METHYLTRANSFERASE-LIKE PROTEIN 24"/>
    <property type="match status" value="1"/>
</dbReference>
<feature type="domain" description="Methyltransferase" evidence="1">
    <location>
        <begin position="3"/>
        <end position="57"/>
    </location>
</feature>
<dbReference type="InterPro" id="IPR026913">
    <property type="entry name" value="METTL24"/>
</dbReference>
<organism evidence="2 3">
    <name type="scientific">Mytilus galloprovincialis</name>
    <name type="common">Mediterranean mussel</name>
    <dbReference type="NCBI Taxonomy" id="29158"/>
    <lineage>
        <taxon>Eukaryota</taxon>
        <taxon>Metazoa</taxon>
        <taxon>Spiralia</taxon>
        <taxon>Lophotrochozoa</taxon>
        <taxon>Mollusca</taxon>
        <taxon>Bivalvia</taxon>
        <taxon>Autobranchia</taxon>
        <taxon>Pteriomorphia</taxon>
        <taxon>Mytilida</taxon>
        <taxon>Mytiloidea</taxon>
        <taxon>Mytilidae</taxon>
        <taxon>Mytilinae</taxon>
        <taxon>Mytilus</taxon>
    </lineage>
</organism>
<dbReference type="Pfam" id="PF13383">
    <property type="entry name" value="Methyltransf_22"/>
    <property type="match status" value="1"/>
</dbReference>
<accession>A0A8B6DCG0</accession>
<evidence type="ECO:0000313" key="2">
    <source>
        <dbReference type="EMBL" id="VDI18203.1"/>
    </source>
</evidence>
<evidence type="ECO:0000259" key="1">
    <source>
        <dbReference type="Pfam" id="PF13383"/>
    </source>
</evidence>
<gene>
    <name evidence="2" type="ORF">MGAL_10B063075</name>
</gene>
<reference evidence="2" key="1">
    <citation type="submission" date="2018-11" db="EMBL/GenBank/DDBJ databases">
        <authorList>
            <person name="Alioto T."/>
            <person name="Alioto T."/>
        </authorList>
    </citation>
    <scope>NUCLEOTIDE SEQUENCE</scope>
</reference>